<comment type="cofactor">
    <cofactor evidence="1">
        <name>heme b</name>
        <dbReference type="ChEBI" id="CHEBI:60344"/>
    </cofactor>
</comment>
<proteinExistence type="predicted"/>
<comment type="subcellular location">
    <subcellularLocation>
        <location evidence="2">Membrane</location>
        <topology evidence="2">Multi-pass membrane protein</topology>
    </subcellularLocation>
</comment>
<evidence type="ECO:0000256" key="3">
    <source>
        <dbReference type="ARBA" id="ARBA00022448"/>
    </source>
</evidence>
<keyword evidence="7" id="KW-0249">Electron transport</keyword>
<feature type="transmembrane region" description="Helical" evidence="11">
    <location>
        <begin position="12"/>
        <end position="34"/>
    </location>
</feature>
<evidence type="ECO:0000256" key="11">
    <source>
        <dbReference type="SAM" id="Phobius"/>
    </source>
</evidence>
<evidence type="ECO:0000313" key="14">
    <source>
        <dbReference type="Proteomes" id="UP001459277"/>
    </source>
</evidence>
<keyword evidence="14" id="KW-1185">Reference proteome</keyword>
<keyword evidence="3" id="KW-0813">Transport</keyword>
<dbReference type="EMBL" id="JAZDWU010000004">
    <property type="protein sequence ID" value="KAL0005133.1"/>
    <property type="molecule type" value="Genomic_DNA"/>
</dbReference>
<evidence type="ECO:0000256" key="10">
    <source>
        <dbReference type="ARBA" id="ARBA00023136"/>
    </source>
</evidence>
<evidence type="ECO:0000256" key="1">
    <source>
        <dbReference type="ARBA" id="ARBA00001970"/>
    </source>
</evidence>
<keyword evidence="9" id="KW-0408">Iron</keyword>
<dbReference type="InterPro" id="IPR006593">
    <property type="entry name" value="Cyt_b561/ferric_Rdtase_TM"/>
</dbReference>
<evidence type="ECO:0000256" key="4">
    <source>
        <dbReference type="ARBA" id="ARBA00022617"/>
    </source>
</evidence>
<evidence type="ECO:0000259" key="12">
    <source>
        <dbReference type="PROSITE" id="PS50939"/>
    </source>
</evidence>
<dbReference type="GO" id="GO:0016020">
    <property type="term" value="C:membrane"/>
    <property type="evidence" value="ECO:0007669"/>
    <property type="project" value="UniProtKB-SubCell"/>
</dbReference>
<gene>
    <name evidence="13" type="ORF">SO802_012694</name>
</gene>
<feature type="domain" description="Cytochrome b561" evidence="12">
    <location>
        <begin position="1"/>
        <end position="62"/>
    </location>
</feature>
<evidence type="ECO:0000256" key="6">
    <source>
        <dbReference type="ARBA" id="ARBA00022723"/>
    </source>
</evidence>
<keyword evidence="6" id="KW-0479">Metal-binding</keyword>
<feature type="transmembrane region" description="Helical" evidence="11">
    <location>
        <begin position="41"/>
        <end position="63"/>
    </location>
</feature>
<organism evidence="13 14">
    <name type="scientific">Lithocarpus litseifolius</name>
    <dbReference type="NCBI Taxonomy" id="425828"/>
    <lineage>
        <taxon>Eukaryota</taxon>
        <taxon>Viridiplantae</taxon>
        <taxon>Streptophyta</taxon>
        <taxon>Embryophyta</taxon>
        <taxon>Tracheophyta</taxon>
        <taxon>Spermatophyta</taxon>
        <taxon>Magnoliopsida</taxon>
        <taxon>eudicotyledons</taxon>
        <taxon>Gunneridae</taxon>
        <taxon>Pentapetalae</taxon>
        <taxon>rosids</taxon>
        <taxon>fabids</taxon>
        <taxon>Fagales</taxon>
        <taxon>Fagaceae</taxon>
        <taxon>Lithocarpus</taxon>
    </lineage>
</organism>
<evidence type="ECO:0000256" key="2">
    <source>
        <dbReference type="ARBA" id="ARBA00004141"/>
    </source>
</evidence>
<evidence type="ECO:0000256" key="5">
    <source>
        <dbReference type="ARBA" id="ARBA00022692"/>
    </source>
</evidence>
<dbReference type="PROSITE" id="PS50939">
    <property type="entry name" value="CYTOCHROME_B561"/>
    <property type="match status" value="1"/>
</dbReference>
<dbReference type="GO" id="GO:0046872">
    <property type="term" value="F:metal ion binding"/>
    <property type="evidence" value="ECO:0007669"/>
    <property type="project" value="UniProtKB-KW"/>
</dbReference>
<dbReference type="PANTHER" id="PTHR10106">
    <property type="entry name" value="CYTOCHROME B561-RELATED"/>
    <property type="match status" value="1"/>
</dbReference>
<dbReference type="InterPro" id="IPR043205">
    <property type="entry name" value="CYB561/CYBRD1-like"/>
</dbReference>
<dbReference type="Gene3D" id="1.20.120.1770">
    <property type="match status" value="1"/>
</dbReference>
<sequence>MLLPWHGFVGMVIFLLAICTAETGFVEIFISLALERNQEALVRNFTGLLIFLFAVSVTLSVILPRSD</sequence>
<accession>A0AAW2D3G9</accession>
<keyword evidence="10 11" id="KW-0472">Membrane</keyword>
<protein>
    <recommendedName>
        <fullName evidence="12">Cytochrome b561 domain-containing protein</fullName>
    </recommendedName>
</protein>
<evidence type="ECO:0000256" key="8">
    <source>
        <dbReference type="ARBA" id="ARBA00022989"/>
    </source>
</evidence>
<dbReference type="Proteomes" id="UP001459277">
    <property type="component" value="Unassembled WGS sequence"/>
</dbReference>
<dbReference type="PANTHER" id="PTHR10106:SF43">
    <property type="entry name" value="CYTOCHROME B561 FAMILY PROTEIN, EXPRESSED"/>
    <property type="match status" value="1"/>
</dbReference>
<evidence type="ECO:0000256" key="9">
    <source>
        <dbReference type="ARBA" id="ARBA00023004"/>
    </source>
</evidence>
<keyword evidence="4" id="KW-0349">Heme</keyword>
<comment type="caution">
    <text evidence="13">The sequence shown here is derived from an EMBL/GenBank/DDBJ whole genome shotgun (WGS) entry which is preliminary data.</text>
</comment>
<dbReference type="AlphaFoldDB" id="A0AAW2D3G9"/>
<name>A0AAW2D3G9_9ROSI</name>
<dbReference type="GO" id="GO:0016491">
    <property type="term" value="F:oxidoreductase activity"/>
    <property type="evidence" value="ECO:0007669"/>
    <property type="project" value="InterPro"/>
</dbReference>
<keyword evidence="5 11" id="KW-0812">Transmembrane</keyword>
<reference evidence="13 14" key="1">
    <citation type="submission" date="2024-01" db="EMBL/GenBank/DDBJ databases">
        <title>A telomere-to-telomere, gap-free genome of sweet tea (Lithocarpus litseifolius).</title>
        <authorList>
            <person name="Zhou J."/>
        </authorList>
    </citation>
    <scope>NUCLEOTIDE SEQUENCE [LARGE SCALE GENOMIC DNA]</scope>
    <source>
        <strain evidence="13">Zhou-2022a</strain>
        <tissue evidence="13">Leaf</tissue>
    </source>
</reference>
<evidence type="ECO:0000256" key="7">
    <source>
        <dbReference type="ARBA" id="ARBA00022982"/>
    </source>
</evidence>
<keyword evidence="8 11" id="KW-1133">Transmembrane helix</keyword>
<evidence type="ECO:0000313" key="13">
    <source>
        <dbReference type="EMBL" id="KAL0005133.1"/>
    </source>
</evidence>